<feature type="region of interest" description="Disordered" evidence="1">
    <location>
        <begin position="1"/>
        <end position="21"/>
    </location>
</feature>
<name>A0A3B3UWU9_9TELE</name>
<sequence length="174" mass="20653">PEPHLQRKNPRKNKYQLKQKDNLTQEEIDALEELQNFNSIIIKPADKGSTIVIMDKADYAWEANRQLKDREYYEPLKTPIYPETRTMVRRLLKELEEQKYINHKQLLFLTGTDPPRPRYFYLLPKIHKEPAEWAKPFQIPKGRPIVSDCCSESYGSAYLLDHYLNPLSQKHRAT</sequence>
<feature type="compositionally biased region" description="Basic residues" evidence="1">
    <location>
        <begin position="1"/>
        <end position="17"/>
    </location>
</feature>
<proteinExistence type="predicted"/>
<reference evidence="2" key="2">
    <citation type="submission" date="2025-09" db="UniProtKB">
        <authorList>
            <consortium name="Ensembl"/>
        </authorList>
    </citation>
    <scope>IDENTIFICATION</scope>
</reference>
<dbReference type="GeneTree" id="ENSGT00940000154669"/>
<accession>A0A3B3UWU9</accession>
<evidence type="ECO:0000256" key="1">
    <source>
        <dbReference type="SAM" id="MobiDB-lite"/>
    </source>
</evidence>
<evidence type="ECO:0000313" key="2">
    <source>
        <dbReference type="Ensembl" id="ENSPLAP00000017172.1"/>
    </source>
</evidence>
<organism evidence="2 3">
    <name type="scientific">Poecilia latipinna</name>
    <name type="common">sailfin molly</name>
    <dbReference type="NCBI Taxonomy" id="48699"/>
    <lineage>
        <taxon>Eukaryota</taxon>
        <taxon>Metazoa</taxon>
        <taxon>Chordata</taxon>
        <taxon>Craniata</taxon>
        <taxon>Vertebrata</taxon>
        <taxon>Euteleostomi</taxon>
        <taxon>Actinopterygii</taxon>
        <taxon>Neopterygii</taxon>
        <taxon>Teleostei</taxon>
        <taxon>Neoteleostei</taxon>
        <taxon>Acanthomorphata</taxon>
        <taxon>Ovalentaria</taxon>
        <taxon>Atherinomorphae</taxon>
        <taxon>Cyprinodontiformes</taxon>
        <taxon>Poeciliidae</taxon>
        <taxon>Poeciliinae</taxon>
        <taxon>Poecilia</taxon>
    </lineage>
</organism>
<dbReference type="AlphaFoldDB" id="A0A3B3UWU9"/>
<dbReference type="STRING" id="48699.ENSPLAP00000017172"/>
<protein>
    <submittedName>
        <fullName evidence="2">Uncharacterized protein</fullName>
    </submittedName>
</protein>
<reference evidence="2" key="1">
    <citation type="submission" date="2025-08" db="UniProtKB">
        <authorList>
            <consortium name="Ensembl"/>
        </authorList>
    </citation>
    <scope>IDENTIFICATION</scope>
</reference>
<dbReference type="Proteomes" id="UP000261500">
    <property type="component" value="Unplaced"/>
</dbReference>
<keyword evidence="3" id="KW-1185">Reference proteome</keyword>
<evidence type="ECO:0000313" key="3">
    <source>
        <dbReference type="Proteomes" id="UP000261500"/>
    </source>
</evidence>
<dbReference type="Ensembl" id="ENSPLAT00000026337.1">
    <property type="protein sequence ID" value="ENSPLAP00000017172.1"/>
    <property type="gene ID" value="ENSPLAG00000021513.1"/>
</dbReference>